<comment type="caution">
    <text evidence="2">The sequence shown here is derived from an EMBL/GenBank/DDBJ whole genome shotgun (WGS) entry which is preliminary data.</text>
</comment>
<sequence length="201" mass="22784">MNLVWKGIYKSNEQLPVGELPEHAVKFKEPDSMVRLNLVATLFIIPVIILVGLAFLIKSSLVGSSVEINFFNLWALLLAFLMIPPHEFLHAIVFPKDKEVEMWVSPKALAAFVISTAPVSKGRFIFLSLLPNIVFGLIPLIIWIFIPQEWAISEVLFSFSFLSLLFGVGDYLNVFNATYQMPKGSMQQLSGMNSYWFMPKR</sequence>
<organism evidence="2 3">
    <name type="scientific">Aquibacillus rhizosphaerae</name>
    <dbReference type="NCBI Taxonomy" id="3051431"/>
    <lineage>
        <taxon>Bacteria</taxon>
        <taxon>Bacillati</taxon>
        <taxon>Bacillota</taxon>
        <taxon>Bacilli</taxon>
        <taxon>Bacillales</taxon>
        <taxon>Bacillaceae</taxon>
        <taxon>Aquibacillus</taxon>
    </lineage>
</organism>
<feature type="transmembrane region" description="Helical" evidence="1">
    <location>
        <begin position="69"/>
        <end position="89"/>
    </location>
</feature>
<dbReference type="RefSeq" id="WP_285930326.1">
    <property type="nucleotide sequence ID" value="NZ_JASTZU010000016.1"/>
</dbReference>
<reference evidence="2 3" key="1">
    <citation type="submission" date="2023-06" db="EMBL/GenBank/DDBJ databases">
        <title>Aquibacillus rhizosphaerae LR5S19.</title>
        <authorList>
            <person name="Sun J.-Q."/>
        </authorList>
    </citation>
    <scope>NUCLEOTIDE SEQUENCE [LARGE SCALE GENOMIC DNA]</scope>
    <source>
        <strain evidence="2 3">LR5S19</strain>
    </source>
</reference>
<dbReference type="InterPro" id="IPR021683">
    <property type="entry name" value="DUF3267"/>
</dbReference>
<gene>
    <name evidence="2" type="ORF">QQS35_03150</name>
</gene>
<protein>
    <submittedName>
        <fullName evidence="2">DUF3267 domain-containing protein</fullName>
    </submittedName>
</protein>
<feature type="transmembrane region" description="Helical" evidence="1">
    <location>
        <begin position="158"/>
        <end position="179"/>
    </location>
</feature>
<name>A0ABT7L0T5_9BACI</name>
<feature type="transmembrane region" description="Helical" evidence="1">
    <location>
        <begin position="36"/>
        <end position="57"/>
    </location>
</feature>
<evidence type="ECO:0000256" key="1">
    <source>
        <dbReference type="SAM" id="Phobius"/>
    </source>
</evidence>
<keyword evidence="1" id="KW-1133">Transmembrane helix</keyword>
<dbReference type="Proteomes" id="UP001235343">
    <property type="component" value="Unassembled WGS sequence"/>
</dbReference>
<feature type="transmembrane region" description="Helical" evidence="1">
    <location>
        <begin position="124"/>
        <end position="146"/>
    </location>
</feature>
<evidence type="ECO:0000313" key="2">
    <source>
        <dbReference type="EMBL" id="MDL4839457.1"/>
    </source>
</evidence>
<proteinExistence type="predicted"/>
<accession>A0ABT7L0T5</accession>
<dbReference type="Pfam" id="PF11667">
    <property type="entry name" value="DUF3267"/>
    <property type="match status" value="1"/>
</dbReference>
<dbReference type="EMBL" id="JASTZU010000016">
    <property type="protein sequence ID" value="MDL4839457.1"/>
    <property type="molecule type" value="Genomic_DNA"/>
</dbReference>
<keyword evidence="1" id="KW-0472">Membrane</keyword>
<keyword evidence="1" id="KW-0812">Transmembrane</keyword>
<evidence type="ECO:0000313" key="3">
    <source>
        <dbReference type="Proteomes" id="UP001235343"/>
    </source>
</evidence>
<keyword evidence="3" id="KW-1185">Reference proteome</keyword>